<dbReference type="EMBL" id="JBHSPF010000070">
    <property type="protein sequence ID" value="MFC5629851.1"/>
    <property type="molecule type" value="Genomic_DNA"/>
</dbReference>
<feature type="domain" description="Flagellar basal-body/hook protein C-terminal" evidence="4">
    <location>
        <begin position="218"/>
        <end position="262"/>
    </location>
</feature>
<keyword evidence="7" id="KW-1185">Reference proteome</keyword>
<accession>A0ABW0UD40</accession>
<keyword evidence="2" id="KW-0975">Bacterial flagellum</keyword>
<dbReference type="Proteomes" id="UP001596143">
    <property type="component" value="Unassembled WGS sequence"/>
</dbReference>
<dbReference type="InterPro" id="IPR037925">
    <property type="entry name" value="FlgE/F/G-like"/>
</dbReference>
<dbReference type="Pfam" id="PF00460">
    <property type="entry name" value="Flg_bb_rod"/>
    <property type="match status" value="1"/>
</dbReference>
<dbReference type="InterPro" id="IPR020013">
    <property type="entry name" value="Flagellar_FlgE/F/G"/>
</dbReference>
<dbReference type="Pfam" id="PF06429">
    <property type="entry name" value="Flg_bbr_C"/>
    <property type="match status" value="1"/>
</dbReference>
<keyword evidence="6" id="KW-0969">Cilium</keyword>
<evidence type="ECO:0000313" key="6">
    <source>
        <dbReference type="EMBL" id="MFC5629851.1"/>
    </source>
</evidence>
<reference evidence="7" key="1">
    <citation type="journal article" date="2019" name="Int. J. Syst. Evol. Microbiol.">
        <title>The Global Catalogue of Microorganisms (GCM) 10K type strain sequencing project: providing services to taxonomists for standard genome sequencing and annotation.</title>
        <authorList>
            <consortium name="The Broad Institute Genomics Platform"/>
            <consortium name="The Broad Institute Genome Sequencing Center for Infectious Disease"/>
            <person name="Wu L."/>
            <person name="Ma J."/>
        </authorList>
    </citation>
    <scope>NUCLEOTIDE SEQUENCE [LARGE SCALE GENOMIC DNA]</scope>
    <source>
        <strain evidence="7">CGMCC 1.15790</strain>
    </source>
</reference>
<evidence type="ECO:0000256" key="2">
    <source>
        <dbReference type="RuleBase" id="RU362116"/>
    </source>
</evidence>
<evidence type="ECO:0000313" key="7">
    <source>
        <dbReference type="Proteomes" id="UP001596143"/>
    </source>
</evidence>
<evidence type="ECO:0000259" key="5">
    <source>
        <dbReference type="Pfam" id="PF22692"/>
    </source>
</evidence>
<dbReference type="SUPFAM" id="SSF117143">
    <property type="entry name" value="Flagellar hook protein flgE"/>
    <property type="match status" value="1"/>
</dbReference>
<dbReference type="RefSeq" id="WP_270895598.1">
    <property type="nucleotide sequence ID" value="NZ_JBHSPF010000070.1"/>
</dbReference>
<keyword evidence="6" id="KW-0966">Cell projection</keyword>
<evidence type="ECO:0000259" key="4">
    <source>
        <dbReference type="Pfam" id="PF06429"/>
    </source>
</evidence>
<dbReference type="InterPro" id="IPR001444">
    <property type="entry name" value="Flag_bb_rod_N"/>
</dbReference>
<protein>
    <submittedName>
        <fullName evidence="6">Flagellar hook-basal body protein</fullName>
    </submittedName>
</protein>
<sequence>MLRGFYGVASGMIAQQRKTEMLTDNLANVQTPGYKEDQSSIRTFPELLIQARNTSSFPPHRTSTPIGDLATGVYMQERTMNFRQGDLRETERSTDVALLQMTPAAEGAYFFVTQNEDGEIRYTRNGNWTVDGEGFLTTSDGYYILDGAGEPLEVGSERFTVNENGVVTDETGALVGQIDVAFAEDPHALVKEGNGLLRSEDGELPSGIPEAGTEYRLAQGFLERSNVNVAETMTDLMNSYRIFEANQRMMQAYDQSMQRTVNEVGRLG</sequence>
<dbReference type="InterPro" id="IPR053967">
    <property type="entry name" value="LlgE_F_G-like_D1"/>
</dbReference>
<name>A0ABW0UD40_9BACI</name>
<proteinExistence type="inferred from homology"/>
<evidence type="ECO:0000259" key="3">
    <source>
        <dbReference type="Pfam" id="PF00460"/>
    </source>
</evidence>
<evidence type="ECO:0000256" key="1">
    <source>
        <dbReference type="ARBA" id="ARBA00009677"/>
    </source>
</evidence>
<dbReference type="PANTHER" id="PTHR30435:SF19">
    <property type="entry name" value="FLAGELLAR BASAL-BODY ROD PROTEIN FLGG"/>
    <property type="match status" value="1"/>
</dbReference>
<gene>
    <name evidence="6" type="ORF">ACFPTR_13440</name>
</gene>
<organism evidence="6 7">
    <name type="scientific">Aliibacillus thermotolerans</name>
    <dbReference type="NCBI Taxonomy" id="1834418"/>
    <lineage>
        <taxon>Bacteria</taxon>
        <taxon>Bacillati</taxon>
        <taxon>Bacillota</taxon>
        <taxon>Bacilli</taxon>
        <taxon>Bacillales</taxon>
        <taxon>Bacillaceae</taxon>
        <taxon>Aliibacillus</taxon>
    </lineage>
</organism>
<dbReference type="Pfam" id="PF22692">
    <property type="entry name" value="LlgE_F_G_D1"/>
    <property type="match status" value="1"/>
</dbReference>
<dbReference type="PANTHER" id="PTHR30435">
    <property type="entry name" value="FLAGELLAR PROTEIN"/>
    <property type="match status" value="1"/>
</dbReference>
<dbReference type="NCBIfam" id="TIGR03506">
    <property type="entry name" value="FlgEFG_subfam"/>
    <property type="match status" value="1"/>
</dbReference>
<dbReference type="InterPro" id="IPR010930">
    <property type="entry name" value="Flg_bb/hook_C_dom"/>
</dbReference>
<comment type="caution">
    <text evidence="6">The sequence shown here is derived from an EMBL/GenBank/DDBJ whole genome shotgun (WGS) entry which is preliminary data.</text>
</comment>
<comment type="subcellular location">
    <subcellularLocation>
        <location evidence="2">Bacterial flagellum basal body</location>
    </subcellularLocation>
</comment>
<keyword evidence="6" id="KW-0282">Flagellum</keyword>
<feature type="domain" description="Flagellar basal body rod protein N-terminal" evidence="3">
    <location>
        <begin position="9"/>
        <end position="35"/>
    </location>
</feature>
<feature type="domain" description="Flagellar hook protein FlgE/F/G-like D1" evidence="5">
    <location>
        <begin position="106"/>
        <end position="168"/>
    </location>
</feature>
<comment type="similarity">
    <text evidence="1 2">Belongs to the flagella basal body rod proteins family.</text>
</comment>